<dbReference type="InterPro" id="IPR001763">
    <property type="entry name" value="Rhodanese-like_dom"/>
</dbReference>
<dbReference type="NCBIfam" id="NF008750">
    <property type="entry name" value="PRK11784.1-2"/>
    <property type="match status" value="1"/>
</dbReference>
<name>A0A6S6SPT7_9GAMM</name>
<dbReference type="SMART" id="SM00450">
    <property type="entry name" value="RHOD"/>
    <property type="match status" value="1"/>
</dbReference>
<dbReference type="GO" id="GO:0043828">
    <property type="term" value="F:tRNA 2-selenouridine synthase activity"/>
    <property type="evidence" value="ECO:0007669"/>
    <property type="project" value="UniProtKB-EC"/>
</dbReference>
<dbReference type="PROSITE" id="PS50206">
    <property type="entry name" value="RHODANESE_3"/>
    <property type="match status" value="1"/>
</dbReference>
<keyword evidence="1 2" id="KW-0711">Selenium</keyword>
<dbReference type="InterPro" id="IPR036873">
    <property type="entry name" value="Rhodanese-like_dom_sf"/>
</dbReference>
<comment type="catalytic activity">
    <reaction evidence="2">
        <text>5-methylaminomethyl-2-thiouridine(34) in tRNA + selenophosphate + (2E)-geranyl diphosphate + H2O + H(+) = 5-methylaminomethyl-2-selenouridine(34) in tRNA + (2E)-thiogeraniol + phosphate + diphosphate</text>
        <dbReference type="Rhea" id="RHEA:42716"/>
        <dbReference type="Rhea" id="RHEA-COMP:10195"/>
        <dbReference type="Rhea" id="RHEA-COMP:10196"/>
        <dbReference type="ChEBI" id="CHEBI:15377"/>
        <dbReference type="ChEBI" id="CHEBI:15378"/>
        <dbReference type="ChEBI" id="CHEBI:16144"/>
        <dbReference type="ChEBI" id="CHEBI:33019"/>
        <dbReference type="ChEBI" id="CHEBI:43474"/>
        <dbReference type="ChEBI" id="CHEBI:58057"/>
        <dbReference type="ChEBI" id="CHEBI:74455"/>
        <dbReference type="ChEBI" id="CHEBI:82743"/>
        <dbReference type="ChEBI" id="CHEBI:143703"/>
        <dbReference type="EC" id="2.9.1.3"/>
    </reaction>
</comment>
<evidence type="ECO:0000259" key="3">
    <source>
        <dbReference type="PROSITE" id="PS50206"/>
    </source>
</evidence>
<comment type="catalytic activity">
    <reaction evidence="2">
        <text>5-methylaminomethyl-2-(Se-phospho)selenouridine(34) in tRNA + H2O = 5-methylaminomethyl-2-selenouridine(34) in tRNA + phosphate</text>
        <dbReference type="Rhea" id="RHEA:60176"/>
        <dbReference type="Rhea" id="RHEA-COMP:10196"/>
        <dbReference type="Rhea" id="RHEA-COMP:15523"/>
        <dbReference type="ChEBI" id="CHEBI:15377"/>
        <dbReference type="ChEBI" id="CHEBI:43474"/>
        <dbReference type="ChEBI" id="CHEBI:82743"/>
        <dbReference type="ChEBI" id="CHEBI:143702"/>
    </reaction>
</comment>
<dbReference type="GO" id="GO:0002098">
    <property type="term" value="P:tRNA wobble uridine modification"/>
    <property type="evidence" value="ECO:0007669"/>
    <property type="project" value="UniProtKB-UniRule"/>
</dbReference>
<dbReference type="SUPFAM" id="SSF52821">
    <property type="entry name" value="Rhodanese/Cell cycle control phosphatase"/>
    <property type="match status" value="1"/>
</dbReference>
<dbReference type="Pfam" id="PF26341">
    <property type="entry name" value="AAA_SelU"/>
    <property type="match status" value="1"/>
</dbReference>
<dbReference type="AlphaFoldDB" id="A0A6S6SPT7"/>
<gene>
    <name evidence="2" type="primary">selU</name>
    <name evidence="4" type="ORF">HELGO_WM12261</name>
</gene>
<dbReference type="NCBIfam" id="TIGR03167">
    <property type="entry name" value="tRNA_sel_U_synt"/>
    <property type="match status" value="1"/>
</dbReference>
<sequence length="372" mass="43231">MIKFSTDLPLLKNLADVFTQDTPLLDVRAPVEYTQGAFPHTRNVPLMNDQERHEVGVRYKEQGQDEAIVLGEALLTPELREARIGQWVQFFKDNPQGALYCFRGGMRSKITQQWIFDTTGIRYPRIEGGYKAMRRYLIDMGDVFINDFEFTLLSGRTGSGKTRFLHKTDQMIDLEGLANHRGSAFGRKASPQPTQIDFENQLYIELLKYDQVERRSILLEDEGRNVGSVHLPHSLTERMAESPIIFLEVSDDERLEVSIQEYAIDAREDYTQIYGETVGFEKYKEALLGSLERIQKRLGGVRYQELRKLLMQALEAEEKGQGVELHEAWMSRILFEYYDPMYDYQIEKKKERIIFRGNSQEIAVFWSESVKP</sequence>
<dbReference type="InterPro" id="IPR017582">
    <property type="entry name" value="SelU"/>
</dbReference>
<dbReference type="PANTHER" id="PTHR30401">
    <property type="entry name" value="TRNA 2-SELENOURIDINE SYNTHASE"/>
    <property type="match status" value="1"/>
</dbReference>
<protein>
    <recommendedName>
        <fullName evidence="2">tRNA 2-selenouridine synthase</fullName>
        <ecNumber evidence="2">2.9.1.3</ecNumber>
    </recommendedName>
</protein>
<organism evidence="4">
    <name type="scientific">uncultured Thiotrichaceae bacterium</name>
    <dbReference type="NCBI Taxonomy" id="298394"/>
    <lineage>
        <taxon>Bacteria</taxon>
        <taxon>Pseudomonadati</taxon>
        <taxon>Pseudomonadota</taxon>
        <taxon>Gammaproteobacteria</taxon>
        <taxon>Thiotrichales</taxon>
        <taxon>Thiotrichaceae</taxon>
        <taxon>environmental samples</taxon>
    </lineage>
</organism>
<evidence type="ECO:0000256" key="2">
    <source>
        <dbReference type="HAMAP-Rule" id="MF_01622"/>
    </source>
</evidence>
<dbReference type="EMBL" id="CACVAY010000032">
    <property type="protein sequence ID" value="CAA6807040.1"/>
    <property type="molecule type" value="Genomic_DNA"/>
</dbReference>
<proteinExistence type="inferred from homology"/>
<keyword evidence="2" id="KW-0808">Transferase</keyword>
<accession>A0A6S6SPT7</accession>
<dbReference type="EC" id="2.9.1.3" evidence="2"/>
<dbReference type="InterPro" id="IPR058840">
    <property type="entry name" value="AAA_SelU"/>
</dbReference>
<dbReference type="NCBIfam" id="NF008751">
    <property type="entry name" value="PRK11784.1-3"/>
    <property type="match status" value="1"/>
</dbReference>
<dbReference type="Gene3D" id="3.40.250.10">
    <property type="entry name" value="Rhodanese-like domain"/>
    <property type="match status" value="1"/>
</dbReference>
<evidence type="ECO:0000313" key="4">
    <source>
        <dbReference type="EMBL" id="CAA6807040.1"/>
    </source>
</evidence>
<feature type="domain" description="Rhodanese" evidence="3">
    <location>
        <begin position="18"/>
        <end position="142"/>
    </location>
</feature>
<dbReference type="HAMAP" id="MF_01622">
    <property type="entry name" value="tRNA_sel_U_synth"/>
    <property type="match status" value="1"/>
</dbReference>
<comment type="catalytic activity">
    <reaction evidence="2">
        <text>5-methylaminomethyl-S-(2E)-geranyl-thiouridine(34) in tRNA + selenophosphate + H(+) = 5-methylaminomethyl-2-(Se-phospho)selenouridine(34) in tRNA + (2E)-thiogeraniol</text>
        <dbReference type="Rhea" id="RHEA:60172"/>
        <dbReference type="Rhea" id="RHEA-COMP:14654"/>
        <dbReference type="Rhea" id="RHEA-COMP:15523"/>
        <dbReference type="ChEBI" id="CHEBI:15378"/>
        <dbReference type="ChEBI" id="CHEBI:16144"/>
        <dbReference type="ChEBI" id="CHEBI:140632"/>
        <dbReference type="ChEBI" id="CHEBI:143702"/>
        <dbReference type="ChEBI" id="CHEBI:143703"/>
    </reaction>
</comment>
<evidence type="ECO:0000256" key="1">
    <source>
        <dbReference type="ARBA" id="ARBA00023266"/>
    </source>
</evidence>
<comment type="similarity">
    <text evidence="2">Belongs to the SelU family.</text>
</comment>
<feature type="active site" description="S-selanylcysteine intermediate" evidence="2">
    <location>
        <position position="101"/>
    </location>
</feature>
<dbReference type="PANTHER" id="PTHR30401:SF0">
    <property type="entry name" value="TRNA 2-SELENOURIDINE SYNTHASE"/>
    <property type="match status" value="1"/>
</dbReference>
<comment type="catalytic activity">
    <reaction evidence="2">
        <text>5-methylaminomethyl-2-thiouridine(34) in tRNA + (2E)-geranyl diphosphate = 5-methylaminomethyl-S-(2E)-geranyl-thiouridine(34) in tRNA + diphosphate</text>
        <dbReference type="Rhea" id="RHEA:14085"/>
        <dbReference type="Rhea" id="RHEA-COMP:10195"/>
        <dbReference type="Rhea" id="RHEA-COMP:14654"/>
        <dbReference type="ChEBI" id="CHEBI:33019"/>
        <dbReference type="ChEBI" id="CHEBI:58057"/>
        <dbReference type="ChEBI" id="CHEBI:74455"/>
        <dbReference type="ChEBI" id="CHEBI:140632"/>
    </reaction>
</comment>
<comment type="subunit">
    <text evidence="2">Monomer.</text>
</comment>
<dbReference type="GO" id="GO:0016765">
    <property type="term" value="F:transferase activity, transferring alkyl or aryl (other than methyl) groups"/>
    <property type="evidence" value="ECO:0007669"/>
    <property type="project" value="UniProtKB-UniRule"/>
</dbReference>
<reference evidence="4" key="1">
    <citation type="submission" date="2020-01" db="EMBL/GenBank/DDBJ databases">
        <authorList>
            <person name="Meier V. D."/>
            <person name="Meier V D."/>
        </authorList>
    </citation>
    <scope>NUCLEOTIDE SEQUENCE</scope>
    <source>
        <strain evidence="4">HLG_WM_MAG_07</strain>
    </source>
</reference>
<comment type="function">
    <text evidence="2">Involved in the post-transcriptional modification of the uridine at the wobble position (U34) of tRNA(Lys), tRNA(Glu) and tRNA(Gln). Catalyzes the conversion of 2-thiouridine (S2U-RNA) to 2-selenouridine (Se2U-RNA). Acts in a two-step process involving geranylation of 2-thiouridine (S2U) to S-geranyl-2-thiouridine (geS2U) and subsequent selenation of the latter derivative to 2-selenouridine (Se2U) in the tRNA chain.</text>
</comment>